<keyword evidence="3" id="KW-1185">Reference proteome</keyword>
<feature type="region of interest" description="Disordered" evidence="1">
    <location>
        <begin position="16"/>
        <end position="43"/>
    </location>
</feature>
<organism evidence="2 3">
    <name type="scientific">Hibiscus sabdariffa</name>
    <name type="common">roselle</name>
    <dbReference type="NCBI Taxonomy" id="183260"/>
    <lineage>
        <taxon>Eukaryota</taxon>
        <taxon>Viridiplantae</taxon>
        <taxon>Streptophyta</taxon>
        <taxon>Embryophyta</taxon>
        <taxon>Tracheophyta</taxon>
        <taxon>Spermatophyta</taxon>
        <taxon>Magnoliopsida</taxon>
        <taxon>eudicotyledons</taxon>
        <taxon>Gunneridae</taxon>
        <taxon>Pentapetalae</taxon>
        <taxon>rosids</taxon>
        <taxon>malvids</taxon>
        <taxon>Malvales</taxon>
        <taxon>Malvaceae</taxon>
        <taxon>Malvoideae</taxon>
        <taxon>Hibiscus</taxon>
    </lineage>
</organism>
<feature type="compositionally biased region" description="Basic and acidic residues" evidence="1">
    <location>
        <begin position="25"/>
        <end position="43"/>
    </location>
</feature>
<evidence type="ECO:0000313" key="2">
    <source>
        <dbReference type="EMBL" id="KAK8490325.1"/>
    </source>
</evidence>
<dbReference type="Proteomes" id="UP001396334">
    <property type="component" value="Unassembled WGS sequence"/>
</dbReference>
<accession>A0ABR2ABU9</accession>
<sequence>MDMDVNVSTLDVSRLPSEVNGVTESDTRDMRGSSDSQENHPSFRDMLTKGTVTAQQDSIISALDVDMFQVVSVDPLSCAEEAMMNRYKLIDLIFVAMEWSRARKLVRGSGQHSLFVVAESENVVEVLPQVTVTEPTPSPPVATMGQVVNVPSQLQPDKHVAVRVTEDGVYSDVSGHNAEWASHLSKSISTEGVHGSSSDCQIVESPVTSGHHEIQWIANSAYEGDLQFRNEVSEVDSTRPRVRLPVRIVLQSSHFQQITGSTAQKTKRKSLLLFFSPCVVFCPVTNSSKCSKLFHISSHAVMP</sequence>
<reference evidence="2 3" key="1">
    <citation type="journal article" date="2024" name="G3 (Bethesda)">
        <title>Genome assembly of Hibiscus sabdariffa L. provides insights into metabolisms of medicinal natural products.</title>
        <authorList>
            <person name="Kim T."/>
        </authorList>
    </citation>
    <scope>NUCLEOTIDE SEQUENCE [LARGE SCALE GENOMIC DNA]</scope>
    <source>
        <strain evidence="2">TK-2024</strain>
        <tissue evidence="2">Old leaves</tissue>
    </source>
</reference>
<evidence type="ECO:0000256" key="1">
    <source>
        <dbReference type="SAM" id="MobiDB-lite"/>
    </source>
</evidence>
<evidence type="ECO:0000313" key="3">
    <source>
        <dbReference type="Proteomes" id="UP001396334"/>
    </source>
</evidence>
<proteinExistence type="predicted"/>
<gene>
    <name evidence="2" type="ORF">V6N11_045236</name>
</gene>
<name>A0ABR2ABU9_9ROSI</name>
<protein>
    <submittedName>
        <fullName evidence="2">Uncharacterized protein</fullName>
    </submittedName>
</protein>
<comment type="caution">
    <text evidence="2">The sequence shown here is derived from an EMBL/GenBank/DDBJ whole genome shotgun (WGS) entry which is preliminary data.</text>
</comment>
<dbReference type="EMBL" id="JBBPBN010000286">
    <property type="protein sequence ID" value="KAK8490325.1"/>
    <property type="molecule type" value="Genomic_DNA"/>
</dbReference>